<feature type="transmembrane region" description="Helical" evidence="7">
    <location>
        <begin position="247"/>
        <end position="271"/>
    </location>
</feature>
<comment type="catalytic activity">
    <reaction evidence="7">
        <text>a peptidoglycan chain = a peptidoglycan chain with N-acetyl-1,6-anhydromuramyl-[peptide] at the reducing end + a peptidoglycan chain with N-acetylglucosamine at the non-reducing end.</text>
        <dbReference type="EC" id="4.2.2.29"/>
    </reaction>
</comment>
<feature type="site" description="Important for catalytic activity" evidence="7">
    <location>
        <position position="469"/>
    </location>
</feature>
<dbReference type="RefSeq" id="WP_073422554.1">
    <property type="nucleotide sequence ID" value="NZ_FQVX01000006.1"/>
</dbReference>
<feature type="compositionally biased region" description="Basic and acidic residues" evidence="8">
    <location>
        <begin position="190"/>
        <end position="229"/>
    </location>
</feature>
<evidence type="ECO:0000256" key="5">
    <source>
        <dbReference type="ARBA" id="ARBA00023239"/>
    </source>
</evidence>
<dbReference type="CDD" id="cd08010">
    <property type="entry name" value="MltG_like"/>
    <property type="match status" value="1"/>
</dbReference>
<dbReference type="PANTHER" id="PTHR30518">
    <property type="entry name" value="ENDOLYTIC MUREIN TRANSGLYCOSYLASE"/>
    <property type="match status" value="1"/>
</dbReference>
<name>A0A1M5RPU2_9ACTN</name>
<evidence type="ECO:0000256" key="2">
    <source>
        <dbReference type="ARBA" id="ARBA00022692"/>
    </source>
</evidence>
<dbReference type="EMBL" id="FQVX01000006">
    <property type="protein sequence ID" value="SHH28284.1"/>
    <property type="molecule type" value="Genomic_DNA"/>
</dbReference>
<dbReference type="GO" id="GO:0009252">
    <property type="term" value="P:peptidoglycan biosynthetic process"/>
    <property type="evidence" value="ECO:0007669"/>
    <property type="project" value="UniProtKB-UniRule"/>
</dbReference>
<keyword evidence="2 7" id="KW-0812">Transmembrane</keyword>
<dbReference type="InterPro" id="IPR003770">
    <property type="entry name" value="MLTG-like"/>
</dbReference>
<keyword evidence="6 7" id="KW-0961">Cell wall biogenesis/degradation</keyword>
<dbReference type="HAMAP" id="MF_02065">
    <property type="entry name" value="MltG"/>
    <property type="match status" value="1"/>
</dbReference>
<evidence type="ECO:0000256" key="6">
    <source>
        <dbReference type="ARBA" id="ARBA00023316"/>
    </source>
</evidence>
<proteinExistence type="inferred from homology"/>
<comment type="similarity">
    <text evidence="7">Belongs to the transglycosylase MltG family.</text>
</comment>
<dbReference type="STRING" id="1070870.SAMN05444351_4443"/>
<gene>
    <name evidence="7" type="primary">mltG</name>
    <name evidence="9" type="ORF">SAMN05444351_4443</name>
</gene>
<evidence type="ECO:0000256" key="3">
    <source>
        <dbReference type="ARBA" id="ARBA00022989"/>
    </source>
</evidence>
<keyword evidence="5 7" id="KW-0456">Lyase</keyword>
<evidence type="ECO:0000313" key="9">
    <source>
        <dbReference type="EMBL" id="SHH28284.1"/>
    </source>
</evidence>
<keyword evidence="1 7" id="KW-1003">Cell membrane</keyword>
<dbReference type="NCBIfam" id="TIGR00247">
    <property type="entry name" value="endolytic transglycosylase MltG"/>
    <property type="match status" value="1"/>
</dbReference>
<feature type="compositionally biased region" description="Basic and acidic residues" evidence="8">
    <location>
        <begin position="148"/>
        <end position="167"/>
    </location>
</feature>
<evidence type="ECO:0000256" key="7">
    <source>
        <dbReference type="HAMAP-Rule" id="MF_02065"/>
    </source>
</evidence>
<dbReference type="Gene3D" id="3.30.1490.480">
    <property type="entry name" value="Endolytic murein transglycosylase"/>
    <property type="match status" value="1"/>
</dbReference>
<protein>
    <recommendedName>
        <fullName evidence="7">Endolytic murein transglycosylase</fullName>
        <ecNumber evidence="7">4.2.2.29</ecNumber>
    </recommendedName>
    <alternativeName>
        <fullName evidence="7">Peptidoglycan lytic transglycosylase</fullName>
    </alternativeName>
    <alternativeName>
        <fullName evidence="7">Peptidoglycan polymerization terminase</fullName>
    </alternativeName>
</protein>
<keyword evidence="4 7" id="KW-0472">Membrane</keyword>
<dbReference type="GO" id="GO:0005886">
    <property type="term" value="C:plasma membrane"/>
    <property type="evidence" value="ECO:0007669"/>
    <property type="project" value="UniProtKB-SubCell"/>
</dbReference>
<dbReference type="PANTHER" id="PTHR30518:SF2">
    <property type="entry name" value="ENDOLYTIC MUREIN TRANSGLYCOSYLASE"/>
    <property type="match status" value="1"/>
</dbReference>
<comment type="function">
    <text evidence="7">Functions as a peptidoglycan terminase that cleaves nascent peptidoglycan strands endolytically to terminate their elongation.</text>
</comment>
<dbReference type="GO" id="GO:0008932">
    <property type="term" value="F:lytic endotransglycosylase activity"/>
    <property type="evidence" value="ECO:0007669"/>
    <property type="project" value="UniProtKB-UniRule"/>
</dbReference>
<accession>A0A1M5RPU2</accession>
<evidence type="ECO:0000256" key="1">
    <source>
        <dbReference type="ARBA" id="ARBA00022475"/>
    </source>
</evidence>
<evidence type="ECO:0000256" key="8">
    <source>
        <dbReference type="SAM" id="MobiDB-lite"/>
    </source>
</evidence>
<feature type="region of interest" description="Disordered" evidence="8">
    <location>
        <begin position="1"/>
        <end position="242"/>
    </location>
</feature>
<reference evidence="9 10" key="1">
    <citation type="submission" date="2016-11" db="EMBL/GenBank/DDBJ databases">
        <authorList>
            <person name="Jaros S."/>
            <person name="Januszkiewicz K."/>
            <person name="Wedrychowicz H."/>
        </authorList>
    </citation>
    <scope>NUCLEOTIDE SEQUENCE [LARGE SCALE GENOMIC DNA]</scope>
    <source>
        <strain evidence="9 10">DSM 45408</strain>
    </source>
</reference>
<feature type="compositionally biased region" description="Gly residues" evidence="8">
    <location>
        <begin position="96"/>
        <end position="106"/>
    </location>
</feature>
<dbReference type="Pfam" id="PF02618">
    <property type="entry name" value="YceG"/>
    <property type="match status" value="1"/>
</dbReference>
<comment type="subcellular location">
    <subcellularLocation>
        <location evidence="7">Cell membrane</location>
        <topology evidence="7">Single-pass membrane protein</topology>
    </subcellularLocation>
</comment>
<keyword evidence="3 7" id="KW-1133">Transmembrane helix</keyword>
<evidence type="ECO:0000256" key="4">
    <source>
        <dbReference type="ARBA" id="ARBA00023136"/>
    </source>
</evidence>
<dbReference type="AlphaFoldDB" id="A0A1M5RPU2"/>
<keyword evidence="10" id="KW-1185">Reference proteome</keyword>
<dbReference type="EC" id="4.2.2.29" evidence="7"/>
<dbReference type="GO" id="GO:0071555">
    <property type="term" value="P:cell wall organization"/>
    <property type="evidence" value="ECO:0007669"/>
    <property type="project" value="UniProtKB-KW"/>
</dbReference>
<dbReference type="OrthoDB" id="9814591at2"/>
<evidence type="ECO:0000313" key="10">
    <source>
        <dbReference type="Proteomes" id="UP000184471"/>
    </source>
</evidence>
<sequence>MTPPVPPYGRGRPVSDGVSGTAAAGWPAPHAGVGPATTWLPVGPSAQRPGGTARGASLLDRDPYPVTAGRHAAPDGDPSRGEIPAASSGDDRTGPLSGGARPGPGAEGLPPRPQGAWSRLSKRPDADPDATVAAVVPHEADAPTEAHPLADAHGGSHDDHHNVDPHHDHHHDHHEDDDATGGLDVLGAGGREERRRGRRGRRDEQHHDDPHHDDPHHDEHDHPATDEHPVLGGGRGTRTGRRRRSPLANLVALLVLAALVAGIVFGGRALIGLVNPEAEDFAGSGTGTVDVRVGEGDTLSDIARALVEAGVIASAAPFVEAAETEPAAMGIQPGVYSLRSEMSGAAALDLLLDPAARQVSRVTVPEGFTVAATLQRIAETTGLPIEELQAAAADPAALGLPAYANGQLEGFLFPATYDVEPDTTAADVLRAMVSRFTETAADMQLEQRAAAAGRSVYDVVIVASMVQSETRLDEERPNVAQVVYNRLNQGIALGIDATLAYGLGKNGNDLTVTDLRTDGPYNTRTRPGLVPTPISSPGEASLEAALAPSTGDLLYYVLESQDGRHFFTASYEEFMAARQRCADAGLGCGG</sequence>
<dbReference type="Proteomes" id="UP000184471">
    <property type="component" value="Unassembled WGS sequence"/>
</dbReference>
<organism evidence="9 10">
    <name type="scientific">Geodermatophilus nigrescens</name>
    <dbReference type="NCBI Taxonomy" id="1070870"/>
    <lineage>
        <taxon>Bacteria</taxon>
        <taxon>Bacillati</taxon>
        <taxon>Actinomycetota</taxon>
        <taxon>Actinomycetes</taxon>
        <taxon>Geodermatophilales</taxon>
        <taxon>Geodermatophilaceae</taxon>
        <taxon>Geodermatophilus</taxon>
    </lineage>
</organism>